<protein>
    <submittedName>
        <fullName evidence="2 3">Uncharacterized protein</fullName>
    </submittedName>
</protein>
<dbReference type="EMBL" id="KB097639">
    <property type="protein sequence ID" value="ESN92703.1"/>
    <property type="molecule type" value="Genomic_DNA"/>
</dbReference>
<accession>T1EVT7</accession>
<organism evidence="3 4">
    <name type="scientific">Helobdella robusta</name>
    <name type="common">Californian leech</name>
    <dbReference type="NCBI Taxonomy" id="6412"/>
    <lineage>
        <taxon>Eukaryota</taxon>
        <taxon>Metazoa</taxon>
        <taxon>Spiralia</taxon>
        <taxon>Lophotrochozoa</taxon>
        <taxon>Annelida</taxon>
        <taxon>Clitellata</taxon>
        <taxon>Hirudinea</taxon>
        <taxon>Rhynchobdellida</taxon>
        <taxon>Glossiphoniidae</taxon>
        <taxon>Helobdella</taxon>
    </lineage>
</organism>
<evidence type="ECO:0000313" key="4">
    <source>
        <dbReference type="Proteomes" id="UP000015101"/>
    </source>
</evidence>
<dbReference type="HOGENOM" id="CLU_1103795_0_0_1"/>
<keyword evidence="4" id="KW-1185">Reference proteome</keyword>
<dbReference type="EnsemblMetazoa" id="HelroT164799">
    <property type="protein sequence ID" value="HelroP164799"/>
    <property type="gene ID" value="HelroG164799"/>
</dbReference>
<dbReference type="Proteomes" id="UP000015101">
    <property type="component" value="Unassembled WGS sequence"/>
</dbReference>
<feature type="transmembrane region" description="Helical" evidence="1">
    <location>
        <begin position="110"/>
        <end position="130"/>
    </location>
</feature>
<keyword evidence="1" id="KW-1133">Transmembrane helix</keyword>
<dbReference type="InParanoid" id="T1EVT7"/>
<evidence type="ECO:0000256" key="1">
    <source>
        <dbReference type="SAM" id="Phobius"/>
    </source>
</evidence>
<dbReference type="EMBL" id="AMQM01001835">
    <property type="status" value="NOT_ANNOTATED_CDS"/>
    <property type="molecule type" value="Genomic_DNA"/>
</dbReference>
<dbReference type="GeneID" id="20200687"/>
<gene>
    <name evidence="3" type="primary">20200687</name>
    <name evidence="2" type="ORF">HELRODRAFT_164799</name>
</gene>
<dbReference type="AlphaFoldDB" id="T1EVT7"/>
<dbReference type="KEGG" id="hro:HELRODRAFT_164799"/>
<dbReference type="CTD" id="20200687"/>
<reference evidence="2 4" key="2">
    <citation type="journal article" date="2013" name="Nature">
        <title>Insights into bilaterian evolution from three spiralian genomes.</title>
        <authorList>
            <person name="Simakov O."/>
            <person name="Marletaz F."/>
            <person name="Cho S.J."/>
            <person name="Edsinger-Gonzales E."/>
            <person name="Havlak P."/>
            <person name="Hellsten U."/>
            <person name="Kuo D.H."/>
            <person name="Larsson T."/>
            <person name="Lv J."/>
            <person name="Arendt D."/>
            <person name="Savage R."/>
            <person name="Osoegawa K."/>
            <person name="de Jong P."/>
            <person name="Grimwood J."/>
            <person name="Chapman J.A."/>
            <person name="Shapiro H."/>
            <person name="Aerts A."/>
            <person name="Otillar R.P."/>
            <person name="Terry A.Y."/>
            <person name="Boore J.L."/>
            <person name="Grigoriev I.V."/>
            <person name="Lindberg D.R."/>
            <person name="Seaver E.C."/>
            <person name="Weisblat D.A."/>
            <person name="Putnam N.H."/>
            <person name="Rokhsar D.S."/>
        </authorList>
    </citation>
    <scope>NUCLEOTIDE SEQUENCE</scope>
</reference>
<proteinExistence type="predicted"/>
<name>T1EVT7_HELRO</name>
<keyword evidence="1" id="KW-0812">Transmembrane</keyword>
<reference evidence="3" key="3">
    <citation type="submission" date="2015-06" db="UniProtKB">
        <authorList>
            <consortium name="EnsemblMetazoa"/>
        </authorList>
    </citation>
    <scope>IDENTIFICATION</scope>
</reference>
<dbReference type="RefSeq" id="XP_009029009.1">
    <property type="nucleotide sequence ID" value="XM_009030761.1"/>
</dbReference>
<evidence type="ECO:0000313" key="3">
    <source>
        <dbReference type="EnsemblMetazoa" id="HelroP164799"/>
    </source>
</evidence>
<keyword evidence="1" id="KW-0472">Membrane</keyword>
<reference evidence="4" key="1">
    <citation type="submission" date="2012-12" db="EMBL/GenBank/DDBJ databases">
        <authorList>
            <person name="Hellsten U."/>
            <person name="Grimwood J."/>
            <person name="Chapman J.A."/>
            <person name="Shapiro H."/>
            <person name="Aerts A."/>
            <person name="Otillar R.P."/>
            <person name="Terry A.Y."/>
            <person name="Boore J.L."/>
            <person name="Simakov O."/>
            <person name="Marletaz F."/>
            <person name="Cho S.-J."/>
            <person name="Edsinger-Gonzales E."/>
            <person name="Havlak P."/>
            <person name="Kuo D.-H."/>
            <person name="Larsson T."/>
            <person name="Lv J."/>
            <person name="Arendt D."/>
            <person name="Savage R."/>
            <person name="Osoegawa K."/>
            <person name="de Jong P."/>
            <person name="Lindberg D.R."/>
            <person name="Seaver E.C."/>
            <person name="Weisblat D.A."/>
            <person name="Putnam N.H."/>
            <person name="Grigoriev I.V."/>
            <person name="Rokhsar D.S."/>
        </authorList>
    </citation>
    <scope>NUCLEOTIDE SEQUENCE</scope>
</reference>
<sequence length="252" mass="28097">MQTKCGCFTPGLESASSLIFQGSGQNCSAQKNSFICCENYSYISDNKFLCCLDKYEQSAPAFVEKCRLTDQQLDAIEKLFGPGSSIFHRSIYKKYTTTDDDFAIFHRSGLLYAMVLLCCFLAVPVLCFCFKTFVENLEQRYGVINHQRLAGIGSDGTHLTDNRHLSVLNQLGPEQRTLNDAHSYLPFAVQPPSYNSIPKEPPRYSSIFLIDSHRSSVNRSEENSNHAVDEAVFVAEPTENVNRDGGVTGSNV</sequence>
<evidence type="ECO:0000313" key="2">
    <source>
        <dbReference type="EMBL" id="ESN92703.1"/>
    </source>
</evidence>